<sequence length="398" mass="42875">MGNAIKCTDQGEVCVRVQRCGAVGNKITLLFSIRDTGVGMSEEQKQKLFHAFSQADMSTTRRFGGTGLGLSISKRLVEMMGGTITVESTPDQGSTFLFTASFDLPPAGHATLPEVQELSGLRALVVNSDSARREKLGQTLAGLGLQYGEAADCTQGARVAAKAAKAGMAYEVALIDCNQSEKINLKAAARIKKLQNMPVIILTGIHNLGKLNTQATALGINHVLCKPVCRTTLLRAIQEATRRNQPAEDNLLTGNELPRFIEGLEGQRVLLAEDNEINQIVAKELLEGMGLVVDIADNGRIAVDMICKGAYAAVFMDIQMPEMDGFEATRMIRATPGFRHLPIIALTAHGMVGDREKCLKAGMNDHISKPIDPTALAEVAMRWCRKSGGDSLQQTIDL</sequence>
<dbReference type="GO" id="GO:0000160">
    <property type="term" value="P:phosphorelay signal transduction system"/>
    <property type="evidence" value="ECO:0007669"/>
    <property type="project" value="InterPro"/>
</dbReference>
<reference evidence="4" key="1">
    <citation type="submission" date="2019-08" db="EMBL/GenBank/DDBJ databases">
        <authorList>
            <person name="Kucharzyk K."/>
            <person name="Murdoch R.W."/>
            <person name="Higgins S."/>
            <person name="Loffler F."/>
        </authorList>
    </citation>
    <scope>NUCLEOTIDE SEQUENCE</scope>
</reference>
<dbReference type="PANTHER" id="PTHR45339:SF5">
    <property type="entry name" value="HISTIDINE KINASE"/>
    <property type="match status" value="1"/>
</dbReference>
<dbReference type="Gene3D" id="3.30.565.10">
    <property type="entry name" value="Histidine kinase-like ATPase, C-terminal domain"/>
    <property type="match status" value="1"/>
</dbReference>
<feature type="domain" description="Response regulatory" evidence="3">
    <location>
        <begin position="122"/>
        <end position="241"/>
    </location>
</feature>
<dbReference type="Pfam" id="PF02518">
    <property type="entry name" value="HATPase_c"/>
    <property type="match status" value="1"/>
</dbReference>
<dbReference type="InterPro" id="IPR011006">
    <property type="entry name" value="CheY-like_superfamily"/>
</dbReference>
<dbReference type="InterPro" id="IPR005467">
    <property type="entry name" value="His_kinase_dom"/>
</dbReference>
<dbReference type="InterPro" id="IPR036890">
    <property type="entry name" value="HATPase_C_sf"/>
</dbReference>
<evidence type="ECO:0000256" key="1">
    <source>
        <dbReference type="ARBA" id="ARBA00022553"/>
    </source>
</evidence>
<dbReference type="PANTHER" id="PTHR45339">
    <property type="entry name" value="HYBRID SIGNAL TRANSDUCTION HISTIDINE KINASE J"/>
    <property type="match status" value="1"/>
</dbReference>
<organism evidence="4">
    <name type="scientific">bioreactor metagenome</name>
    <dbReference type="NCBI Taxonomy" id="1076179"/>
    <lineage>
        <taxon>unclassified sequences</taxon>
        <taxon>metagenomes</taxon>
        <taxon>ecological metagenomes</taxon>
    </lineage>
</organism>
<dbReference type="CDD" id="cd16922">
    <property type="entry name" value="HATPase_EvgS-ArcB-TorS-like"/>
    <property type="match status" value="1"/>
</dbReference>
<feature type="domain" description="Histidine kinase" evidence="2">
    <location>
        <begin position="1"/>
        <end position="104"/>
    </location>
</feature>
<evidence type="ECO:0000259" key="3">
    <source>
        <dbReference type="PROSITE" id="PS50110"/>
    </source>
</evidence>
<dbReference type="AlphaFoldDB" id="A0A645D8S7"/>
<gene>
    <name evidence="4" type="primary">barA_8</name>
    <name evidence="4" type="ORF">SDC9_132539</name>
</gene>
<evidence type="ECO:0000313" key="4">
    <source>
        <dbReference type="EMBL" id="MPM85458.1"/>
    </source>
</evidence>
<dbReference type="PROSITE" id="PS50110">
    <property type="entry name" value="RESPONSE_REGULATORY"/>
    <property type="match status" value="2"/>
</dbReference>
<dbReference type="SMART" id="SM00387">
    <property type="entry name" value="HATPase_c"/>
    <property type="match status" value="1"/>
</dbReference>
<proteinExistence type="predicted"/>
<dbReference type="InterPro" id="IPR003594">
    <property type="entry name" value="HATPase_dom"/>
</dbReference>
<protein>
    <submittedName>
        <fullName evidence="4">Signal transduction histidine-protein kinase BarA</fullName>
        <ecNumber evidence="4">2.7.13.3</ecNumber>
    </submittedName>
</protein>
<keyword evidence="4" id="KW-0808">Transferase</keyword>
<dbReference type="SMART" id="SM00448">
    <property type="entry name" value="REC"/>
    <property type="match status" value="2"/>
</dbReference>
<dbReference type="CDD" id="cd17546">
    <property type="entry name" value="REC_hyHK_CKI1_RcsC-like"/>
    <property type="match status" value="1"/>
</dbReference>
<keyword evidence="1" id="KW-0597">Phosphoprotein</keyword>
<dbReference type="SUPFAM" id="SSF55874">
    <property type="entry name" value="ATPase domain of HSP90 chaperone/DNA topoisomerase II/histidine kinase"/>
    <property type="match status" value="1"/>
</dbReference>
<dbReference type="Pfam" id="PF00072">
    <property type="entry name" value="Response_reg"/>
    <property type="match status" value="1"/>
</dbReference>
<dbReference type="InterPro" id="IPR004358">
    <property type="entry name" value="Sig_transdc_His_kin-like_C"/>
</dbReference>
<name>A0A645D8S7_9ZZZZ</name>
<dbReference type="InterPro" id="IPR001789">
    <property type="entry name" value="Sig_transdc_resp-reg_receiver"/>
</dbReference>
<dbReference type="PROSITE" id="PS50109">
    <property type="entry name" value="HIS_KIN"/>
    <property type="match status" value="1"/>
</dbReference>
<keyword evidence="4" id="KW-0418">Kinase</keyword>
<dbReference type="EMBL" id="VSSQ01033759">
    <property type="protein sequence ID" value="MPM85458.1"/>
    <property type="molecule type" value="Genomic_DNA"/>
</dbReference>
<dbReference type="GO" id="GO:0004673">
    <property type="term" value="F:protein histidine kinase activity"/>
    <property type="evidence" value="ECO:0007669"/>
    <property type="project" value="UniProtKB-EC"/>
</dbReference>
<dbReference type="EC" id="2.7.13.3" evidence="4"/>
<evidence type="ECO:0000259" key="2">
    <source>
        <dbReference type="PROSITE" id="PS50109"/>
    </source>
</evidence>
<accession>A0A645D8S7</accession>
<comment type="caution">
    <text evidence="4">The sequence shown here is derived from an EMBL/GenBank/DDBJ whole genome shotgun (WGS) entry which is preliminary data.</text>
</comment>
<feature type="domain" description="Response regulatory" evidence="3">
    <location>
        <begin position="268"/>
        <end position="384"/>
    </location>
</feature>
<dbReference type="SUPFAM" id="SSF52172">
    <property type="entry name" value="CheY-like"/>
    <property type="match status" value="2"/>
</dbReference>
<dbReference type="PRINTS" id="PR00344">
    <property type="entry name" value="BCTRLSENSOR"/>
</dbReference>
<dbReference type="Gene3D" id="3.40.50.2300">
    <property type="match status" value="2"/>
</dbReference>